<name>A0ABS7BYL5_9BACL</name>
<feature type="signal peptide" evidence="2">
    <location>
        <begin position="1"/>
        <end position="28"/>
    </location>
</feature>
<comment type="caution">
    <text evidence="3">The sequence shown here is derived from an EMBL/GenBank/DDBJ whole genome shotgun (WGS) entry which is preliminary data.</text>
</comment>
<feature type="chain" id="PRO_5046583480" description="N-terminal domain of peptidoglycan hydrolase CwlO-containing protein" evidence="2">
    <location>
        <begin position="29"/>
        <end position="362"/>
    </location>
</feature>
<sequence>MRATKRRGLLAFAASALAIWLTVYPVLAQSPEDEEVRRIMEKSLSVVELDKEITRIAEQQKAIAGQLDQSRSSLQTQELIMDKQREEAGAVLRAYYTGERDILMTALLKSGNLADLLTMLDYFNFIFSHDKVTLNEYKQQYNGIQKGIQQLDRESKQLAEVEVRLKEQRDRVSALSKDIDSSLSGRSDEEKLRQMISELTDFWQNVGLLEVRKYFSALSKAMKNMPDWVQNNKDLLEIDGFNYTLSIPEDKLNAFLREQNEMFNNFAFAFTNDAVIVTGKRDGLEVKLTGRYTVEETDEGTAILFHVNELVFNGLVLPDTTRQSLEKEFDLGFYPQRIVSFLKAKSVSIEDGKLIVKLAVNL</sequence>
<reference evidence="3 4" key="1">
    <citation type="submission" date="2021-07" db="EMBL/GenBank/DDBJ databases">
        <title>Paenibacillus radiodurans sp. nov., isolated from the southeastern edge of Tengger Desert.</title>
        <authorList>
            <person name="Zhang G."/>
        </authorList>
    </citation>
    <scope>NUCLEOTIDE SEQUENCE [LARGE SCALE GENOMIC DNA]</scope>
    <source>
        <strain evidence="3 4">CCM 7311</strain>
    </source>
</reference>
<accession>A0ABS7BYL5</accession>
<feature type="coiled-coil region" evidence="1">
    <location>
        <begin position="134"/>
        <end position="178"/>
    </location>
</feature>
<dbReference type="RefSeq" id="WP_210037669.1">
    <property type="nucleotide sequence ID" value="NZ_JBHLVU010000022.1"/>
</dbReference>
<dbReference type="Proteomes" id="UP001519887">
    <property type="component" value="Unassembled WGS sequence"/>
</dbReference>
<gene>
    <name evidence="3" type="ORF">K0U00_06460</name>
</gene>
<organism evidence="3 4">
    <name type="scientific">Paenibacillus sepulcri</name>
    <dbReference type="NCBI Taxonomy" id="359917"/>
    <lineage>
        <taxon>Bacteria</taxon>
        <taxon>Bacillati</taxon>
        <taxon>Bacillota</taxon>
        <taxon>Bacilli</taxon>
        <taxon>Bacillales</taxon>
        <taxon>Paenibacillaceae</taxon>
        <taxon>Paenibacillus</taxon>
    </lineage>
</organism>
<dbReference type="Gene3D" id="6.10.250.3150">
    <property type="match status" value="1"/>
</dbReference>
<evidence type="ECO:0000256" key="1">
    <source>
        <dbReference type="SAM" id="Coils"/>
    </source>
</evidence>
<protein>
    <recommendedName>
        <fullName evidence="5">N-terminal domain of peptidoglycan hydrolase CwlO-containing protein</fullName>
    </recommendedName>
</protein>
<evidence type="ECO:0000313" key="3">
    <source>
        <dbReference type="EMBL" id="MBW7453677.1"/>
    </source>
</evidence>
<evidence type="ECO:0008006" key="5">
    <source>
        <dbReference type="Google" id="ProtNLM"/>
    </source>
</evidence>
<evidence type="ECO:0000256" key="2">
    <source>
        <dbReference type="SAM" id="SignalP"/>
    </source>
</evidence>
<proteinExistence type="predicted"/>
<keyword evidence="2" id="KW-0732">Signal</keyword>
<keyword evidence="1" id="KW-0175">Coiled coil</keyword>
<evidence type="ECO:0000313" key="4">
    <source>
        <dbReference type="Proteomes" id="UP001519887"/>
    </source>
</evidence>
<dbReference type="EMBL" id="JAHZIK010000103">
    <property type="protein sequence ID" value="MBW7453677.1"/>
    <property type="molecule type" value="Genomic_DNA"/>
</dbReference>
<keyword evidence="4" id="KW-1185">Reference proteome</keyword>